<dbReference type="Pfam" id="PF01584">
    <property type="entry name" value="CheW"/>
    <property type="match status" value="1"/>
</dbReference>
<dbReference type="GO" id="GO:0006935">
    <property type="term" value="P:chemotaxis"/>
    <property type="evidence" value="ECO:0007669"/>
    <property type="project" value="InterPro"/>
</dbReference>
<reference evidence="2 3" key="1">
    <citation type="journal article" date="2013" name="Environ. Microbiol.">
        <title>Genome analysis of Chitinivibrio alkaliphilus gen. nov., sp. nov., a novel extremely haloalkaliphilic anaerobic chitinolytic bacterium from the candidate phylum Termite Group 3.</title>
        <authorList>
            <person name="Sorokin D.Y."/>
            <person name="Gumerov V.M."/>
            <person name="Rakitin A.L."/>
            <person name="Beletsky A.V."/>
            <person name="Damste J.S."/>
            <person name="Muyzer G."/>
            <person name="Mardanov A.V."/>
            <person name="Ravin N.V."/>
        </authorList>
    </citation>
    <scope>NUCLEOTIDE SEQUENCE [LARGE SCALE GENOMIC DNA]</scope>
    <source>
        <strain evidence="2 3">ACht1</strain>
    </source>
</reference>
<dbReference type="Proteomes" id="UP000017148">
    <property type="component" value="Unassembled WGS sequence"/>
</dbReference>
<name>U7D9S3_9BACT</name>
<dbReference type="InterPro" id="IPR036061">
    <property type="entry name" value="CheW-like_dom_sf"/>
</dbReference>
<dbReference type="SMART" id="SM00260">
    <property type="entry name" value="CheW"/>
    <property type="match status" value="1"/>
</dbReference>
<dbReference type="SUPFAM" id="SSF50341">
    <property type="entry name" value="CheW-like"/>
    <property type="match status" value="1"/>
</dbReference>
<dbReference type="PANTHER" id="PTHR22617:SF23">
    <property type="entry name" value="CHEMOTAXIS PROTEIN CHEW"/>
    <property type="match status" value="1"/>
</dbReference>
<proteinExistence type="predicted"/>
<dbReference type="AlphaFoldDB" id="U7D9S3"/>
<evidence type="ECO:0000259" key="1">
    <source>
        <dbReference type="PROSITE" id="PS50851"/>
    </source>
</evidence>
<accession>U7D9S3</accession>
<dbReference type="InterPro" id="IPR039315">
    <property type="entry name" value="CheW"/>
</dbReference>
<dbReference type="RefSeq" id="WP_022636746.1">
    <property type="nucleotide sequence ID" value="NZ_ASJR01000009.1"/>
</dbReference>
<dbReference type="GO" id="GO:0005829">
    <property type="term" value="C:cytosol"/>
    <property type="evidence" value="ECO:0007669"/>
    <property type="project" value="TreeGrafter"/>
</dbReference>
<dbReference type="OrthoDB" id="9794382at2"/>
<dbReference type="GO" id="GO:0007165">
    <property type="term" value="P:signal transduction"/>
    <property type="evidence" value="ECO:0007669"/>
    <property type="project" value="InterPro"/>
</dbReference>
<dbReference type="EMBL" id="ASJR01000009">
    <property type="protein sequence ID" value="ERP31827.1"/>
    <property type="molecule type" value="Genomic_DNA"/>
</dbReference>
<dbReference type="PROSITE" id="PS50851">
    <property type="entry name" value="CHEW"/>
    <property type="match status" value="1"/>
</dbReference>
<comment type="caution">
    <text evidence="2">The sequence shown here is derived from an EMBL/GenBank/DDBJ whole genome shotgun (WGS) entry which is preliminary data.</text>
</comment>
<evidence type="ECO:0000313" key="3">
    <source>
        <dbReference type="Proteomes" id="UP000017148"/>
    </source>
</evidence>
<evidence type="ECO:0000313" key="2">
    <source>
        <dbReference type="EMBL" id="ERP31827.1"/>
    </source>
</evidence>
<sequence length="153" mass="16993">MSDSTTKQLQVLLFSAGSESVALELQDIHEIQRVTTFTPVYGVPEPIRGILNVRGTLITLFDLPLFFTGNLTPIETTRPAFCVIAQGDTEPLALISTGIEDCKTISHECVHTLPQNSSPVLHACAEQAIHHEERLFALLQLQRLFTKRPTEEQ</sequence>
<dbReference type="PANTHER" id="PTHR22617">
    <property type="entry name" value="CHEMOTAXIS SENSOR HISTIDINE KINASE-RELATED"/>
    <property type="match status" value="1"/>
</dbReference>
<organism evidence="2 3">
    <name type="scientific">Chitinivibrio alkaliphilus ACht1</name>
    <dbReference type="NCBI Taxonomy" id="1313304"/>
    <lineage>
        <taxon>Bacteria</taxon>
        <taxon>Pseudomonadati</taxon>
        <taxon>Fibrobacterota</taxon>
        <taxon>Chitinivibrionia</taxon>
        <taxon>Chitinivibrionales</taxon>
        <taxon>Chitinivibrionaceae</taxon>
        <taxon>Chitinivibrio</taxon>
    </lineage>
</organism>
<keyword evidence="3" id="KW-1185">Reference proteome</keyword>
<gene>
    <name evidence="2" type="ORF">CALK_1274</name>
</gene>
<dbReference type="STRING" id="1313304.CALK_1274"/>
<dbReference type="InterPro" id="IPR002545">
    <property type="entry name" value="CheW-lke_dom"/>
</dbReference>
<protein>
    <submittedName>
        <fullName evidence="2">Chemotaxis signal transduction protein CheW</fullName>
    </submittedName>
</protein>
<dbReference type="eggNOG" id="COG0835">
    <property type="taxonomic scope" value="Bacteria"/>
</dbReference>
<dbReference type="Gene3D" id="2.30.30.40">
    <property type="entry name" value="SH3 Domains"/>
    <property type="match status" value="1"/>
</dbReference>
<feature type="domain" description="CheW-like" evidence="1">
    <location>
        <begin position="8"/>
        <end position="150"/>
    </location>
</feature>
<dbReference type="Gene3D" id="2.40.50.180">
    <property type="entry name" value="CheA-289, Domain 4"/>
    <property type="match status" value="1"/>
</dbReference>